<feature type="signal peptide" evidence="8">
    <location>
        <begin position="1"/>
        <end position="26"/>
    </location>
</feature>
<evidence type="ECO:0000313" key="10">
    <source>
        <dbReference type="Proteomes" id="UP000253918"/>
    </source>
</evidence>
<keyword evidence="10" id="KW-1185">Reference proteome</keyword>
<evidence type="ECO:0000313" key="9">
    <source>
        <dbReference type="EMBL" id="RDE07513.1"/>
    </source>
</evidence>
<gene>
    <name evidence="9" type="ORF">DVW87_05580</name>
</gene>
<reference evidence="9 10" key="1">
    <citation type="submission" date="2018-07" db="EMBL/GenBank/DDBJ databases">
        <title>a novel species of Sphingomonas isolated from the rhizosphere soil of Araceae plant.</title>
        <authorList>
            <person name="Zhiyong W."/>
            <person name="Qinglan Z."/>
            <person name="Zhiwei F."/>
            <person name="Ding X."/>
            <person name="Gejiao W."/>
            <person name="Shixue Z."/>
        </authorList>
    </citation>
    <scope>NUCLEOTIDE SEQUENCE [LARGE SCALE GENOMIC DNA]</scope>
    <source>
        <strain evidence="9 10">WZY 27</strain>
    </source>
</reference>
<evidence type="ECO:0000256" key="3">
    <source>
        <dbReference type="ARBA" id="ARBA00022452"/>
    </source>
</evidence>
<comment type="similarity">
    <text evidence="2">Belongs to the OmpP1/FadL family.</text>
</comment>
<name>A0A369VZE9_9SPHN</name>
<sequence length="432" mass="45905">MSHRKNALLAASAIAASIAFAGAAHAQAFYLQEQSARGAGRAFSGEAADTGPQSLWWNPASIADLPNAEVALNVSTILPKGDVRDNGTVIRRPGQAFTSVGGNSSSSDPINNGVLPSGAIAIPFGRVAFGLAVTSPYSFTTNYDADSWARYSADKTKLRTVDIQPSVAVAVTDWLRVGGGANIEYTDAYLSNALPNISPVAADGSQVLKGDGWDVGWTAGVQLHNDWATVGISYKSDIKHTLKGDLEIAGLTGALAGQNRQLSDVKATFYTPAQIIVGGRFRATDALTLNTQFVRYTWSKFDAIRLGTPVNTAIPEGYRDIWSYAAGVDYAVSPKLTLRTGVQRTNTPTEDGERDARVPDSNRWNFAAGASFQATPRLGFDLAANYIDFKDESIDRVTAAYAGTVAQTPIVTNGRLENAHALVFSLGGRFSF</sequence>
<dbReference type="PANTHER" id="PTHR35093">
    <property type="entry name" value="OUTER MEMBRANE PROTEIN NMB0088-RELATED"/>
    <property type="match status" value="1"/>
</dbReference>
<organism evidence="9 10">
    <name type="scientific">Sphingomonas aracearum</name>
    <dbReference type="NCBI Taxonomy" id="2283317"/>
    <lineage>
        <taxon>Bacteria</taxon>
        <taxon>Pseudomonadati</taxon>
        <taxon>Pseudomonadota</taxon>
        <taxon>Alphaproteobacteria</taxon>
        <taxon>Sphingomonadales</taxon>
        <taxon>Sphingomonadaceae</taxon>
        <taxon>Sphingomonas</taxon>
    </lineage>
</organism>
<keyword evidence="7" id="KW-0998">Cell outer membrane</keyword>
<keyword evidence="5 8" id="KW-0732">Signal</keyword>
<evidence type="ECO:0000256" key="2">
    <source>
        <dbReference type="ARBA" id="ARBA00008163"/>
    </source>
</evidence>
<dbReference type="PANTHER" id="PTHR35093:SF8">
    <property type="entry name" value="OUTER MEMBRANE PROTEIN NMB0088-RELATED"/>
    <property type="match status" value="1"/>
</dbReference>
<dbReference type="InterPro" id="IPR005017">
    <property type="entry name" value="OMPP1/FadL/TodX"/>
</dbReference>
<evidence type="ECO:0000256" key="6">
    <source>
        <dbReference type="ARBA" id="ARBA00023136"/>
    </source>
</evidence>
<dbReference type="Proteomes" id="UP000253918">
    <property type="component" value="Unassembled WGS sequence"/>
</dbReference>
<feature type="chain" id="PRO_5016630497" evidence="8">
    <location>
        <begin position="27"/>
        <end position="432"/>
    </location>
</feature>
<proteinExistence type="inferred from homology"/>
<keyword evidence="3" id="KW-1134">Transmembrane beta strand</keyword>
<dbReference type="AlphaFoldDB" id="A0A369VZE9"/>
<keyword evidence="6" id="KW-0472">Membrane</keyword>
<dbReference type="SUPFAM" id="SSF56935">
    <property type="entry name" value="Porins"/>
    <property type="match status" value="1"/>
</dbReference>
<keyword evidence="4" id="KW-0812">Transmembrane</keyword>
<comment type="subcellular location">
    <subcellularLocation>
        <location evidence="1">Cell outer membrane</location>
        <topology evidence="1">Multi-pass membrane protein</topology>
    </subcellularLocation>
</comment>
<evidence type="ECO:0000256" key="1">
    <source>
        <dbReference type="ARBA" id="ARBA00004571"/>
    </source>
</evidence>
<evidence type="ECO:0000256" key="4">
    <source>
        <dbReference type="ARBA" id="ARBA00022692"/>
    </source>
</evidence>
<protein>
    <submittedName>
        <fullName evidence="9">Aromatic hydrocarbon degradation protein</fullName>
    </submittedName>
</protein>
<dbReference type="RefSeq" id="WP_114687091.1">
    <property type="nucleotide sequence ID" value="NZ_QQNB01000001.1"/>
</dbReference>
<evidence type="ECO:0000256" key="8">
    <source>
        <dbReference type="SAM" id="SignalP"/>
    </source>
</evidence>
<dbReference type="Gene3D" id="2.40.160.60">
    <property type="entry name" value="Outer membrane protein transport protein (OMPP1/FadL/TodX)"/>
    <property type="match status" value="1"/>
</dbReference>
<dbReference type="EMBL" id="QQNB01000001">
    <property type="protein sequence ID" value="RDE07513.1"/>
    <property type="molecule type" value="Genomic_DNA"/>
</dbReference>
<dbReference type="Pfam" id="PF03349">
    <property type="entry name" value="Toluene_X"/>
    <property type="match status" value="1"/>
</dbReference>
<evidence type="ECO:0000256" key="5">
    <source>
        <dbReference type="ARBA" id="ARBA00022729"/>
    </source>
</evidence>
<accession>A0A369VZE9</accession>
<dbReference type="GO" id="GO:0015483">
    <property type="term" value="F:long-chain fatty acid transporting porin activity"/>
    <property type="evidence" value="ECO:0007669"/>
    <property type="project" value="TreeGrafter"/>
</dbReference>
<evidence type="ECO:0000256" key="7">
    <source>
        <dbReference type="ARBA" id="ARBA00023237"/>
    </source>
</evidence>
<comment type="caution">
    <text evidence="9">The sequence shown here is derived from an EMBL/GenBank/DDBJ whole genome shotgun (WGS) entry which is preliminary data.</text>
</comment>
<dbReference type="OrthoDB" id="19849at2"/>
<dbReference type="GO" id="GO:0009279">
    <property type="term" value="C:cell outer membrane"/>
    <property type="evidence" value="ECO:0007669"/>
    <property type="project" value="UniProtKB-SubCell"/>
</dbReference>